<reference evidence="1 2" key="1">
    <citation type="submission" date="2019-05" db="EMBL/GenBank/DDBJ databases">
        <title>Mikania micrantha, genome provides insights into the molecular mechanism of rapid growth.</title>
        <authorList>
            <person name="Liu B."/>
        </authorList>
    </citation>
    <scope>NUCLEOTIDE SEQUENCE [LARGE SCALE GENOMIC DNA]</scope>
    <source>
        <strain evidence="1">NLD-2019</strain>
        <tissue evidence="1">Leaf</tissue>
    </source>
</reference>
<name>A0A5N6NEL9_9ASTR</name>
<sequence length="270" mass="30908">MFDAIDDVMAEHNTNDYDVDEYEGGLDPEFDALFMELNTELYPTSKKKLRKIGLGYQSIHACHNDCVLFWKENALMQNCPISNESRWVDKNTKGKKVPQKVRSTDGMMRHPIDGKAWQEFHKKYPNFAKEPRNVQFGLAANGFNPFVNMSQTYSMWPVVLTTYNTPPWLCMKESSFMLTLLIPGPKSLGKDIDVFLRPLVDELKTLWIDGVQMRDASTKTVFTMRASLLWTINDYPARSSLSGWSGQGWPSWLGGASYCTGIHAHKSWFL</sequence>
<organism evidence="1 2">
    <name type="scientific">Mikania micrantha</name>
    <name type="common">bitter vine</name>
    <dbReference type="NCBI Taxonomy" id="192012"/>
    <lineage>
        <taxon>Eukaryota</taxon>
        <taxon>Viridiplantae</taxon>
        <taxon>Streptophyta</taxon>
        <taxon>Embryophyta</taxon>
        <taxon>Tracheophyta</taxon>
        <taxon>Spermatophyta</taxon>
        <taxon>Magnoliopsida</taxon>
        <taxon>eudicotyledons</taxon>
        <taxon>Gunneridae</taxon>
        <taxon>Pentapetalae</taxon>
        <taxon>asterids</taxon>
        <taxon>campanulids</taxon>
        <taxon>Asterales</taxon>
        <taxon>Asteraceae</taxon>
        <taxon>Asteroideae</taxon>
        <taxon>Heliantheae alliance</taxon>
        <taxon>Eupatorieae</taxon>
        <taxon>Mikania</taxon>
    </lineage>
</organism>
<dbReference type="Proteomes" id="UP000326396">
    <property type="component" value="Linkage Group LG2"/>
</dbReference>
<dbReference type="InterPro" id="IPR004242">
    <property type="entry name" value="Transposase_21"/>
</dbReference>
<evidence type="ECO:0000313" key="1">
    <source>
        <dbReference type="EMBL" id="KAD4586292.1"/>
    </source>
</evidence>
<keyword evidence="2" id="KW-1185">Reference proteome</keyword>
<proteinExistence type="predicted"/>
<accession>A0A5N6NEL9</accession>
<dbReference type="Pfam" id="PF02992">
    <property type="entry name" value="Transposase_21"/>
    <property type="match status" value="1"/>
</dbReference>
<dbReference type="OrthoDB" id="1932595at2759"/>
<dbReference type="PANTHER" id="PTHR10775">
    <property type="entry name" value="OS08G0208400 PROTEIN"/>
    <property type="match status" value="1"/>
</dbReference>
<dbReference type="PANTHER" id="PTHR10775:SF185">
    <property type="entry name" value="OS08G0208400 PROTEIN"/>
    <property type="match status" value="1"/>
</dbReference>
<evidence type="ECO:0000313" key="2">
    <source>
        <dbReference type="Proteomes" id="UP000326396"/>
    </source>
</evidence>
<dbReference type="EMBL" id="SZYD01000012">
    <property type="protein sequence ID" value="KAD4586292.1"/>
    <property type="molecule type" value="Genomic_DNA"/>
</dbReference>
<dbReference type="AlphaFoldDB" id="A0A5N6NEL9"/>
<gene>
    <name evidence="1" type="ORF">E3N88_23893</name>
</gene>
<comment type="caution">
    <text evidence="1">The sequence shown here is derived from an EMBL/GenBank/DDBJ whole genome shotgun (WGS) entry which is preliminary data.</text>
</comment>
<protein>
    <submittedName>
        <fullName evidence="1">Uncharacterized protein</fullName>
    </submittedName>
</protein>